<evidence type="ECO:0000313" key="1">
    <source>
        <dbReference type="EMBL" id="OCT81510.1"/>
    </source>
</evidence>
<reference evidence="2" key="1">
    <citation type="journal article" date="2016" name="Nature">
        <title>Genome evolution in the allotetraploid frog Xenopus laevis.</title>
        <authorList>
            <person name="Session A.M."/>
            <person name="Uno Y."/>
            <person name="Kwon T."/>
            <person name="Chapman J.A."/>
            <person name="Toyoda A."/>
            <person name="Takahashi S."/>
            <person name="Fukui A."/>
            <person name="Hikosaka A."/>
            <person name="Suzuki A."/>
            <person name="Kondo M."/>
            <person name="van Heeringen S.J."/>
            <person name="Quigley I."/>
            <person name="Heinz S."/>
            <person name="Ogino H."/>
            <person name="Ochi H."/>
            <person name="Hellsten U."/>
            <person name="Lyons J.B."/>
            <person name="Simakov O."/>
            <person name="Putnam N."/>
            <person name="Stites J."/>
            <person name="Kuroki Y."/>
            <person name="Tanaka T."/>
            <person name="Michiue T."/>
            <person name="Watanabe M."/>
            <person name="Bogdanovic O."/>
            <person name="Lister R."/>
            <person name="Georgiou G."/>
            <person name="Paranjpe S.S."/>
            <person name="van Kruijsbergen I."/>
            <person name="Shu S."/>
            <person name="Carlson J."/>
            <person name="Kinoshita T."/>
            <person name="Ohta Y."/>
            <person name="Mawaribuchi S."/>
            <person name="Jenkins J."/>
            <person name="Grimwood J."/>
            <person name="Schmutz J."/>
            <person name="Mitros T."/>
            <person name="Mozaffari S.V."/>
            <person name="Suzuki Y."/>
            <person name="Haramoto Y."/>
            <person name="Yamamoto T.S."/>
            <person name="Takagi C."/>
            <person name="Heald R."/>
            <person name="Miller K."/>
            <person name="Haudenschild C."/>
            <person name="Kitzman J."/>
            <person name="Nakayama T."/>
            <person name="Izutsu Y."/>
            <person name="Robert J."/>
            <person name="Fortriede J."/>
            <person name="Burns K."/>
            <person name="Lotay V."/>
            <person name="Karimi K."/>
            <person name="Yasuoka Y."/>
            <person name="Dichmann D.S."/>
            <person name="Flajnik M.F."/>
            <person name="Houston D.W."/>
            <person name="Shendure J."/>
            <person name="DuPasquier L."/>
            <person name="Vize P.D."/>
            <person name="Zorn A.M."/>
            <person name="Ito M."/>
            <person name="Marcotte E.M."/>
            <person name="Wallingford J.B."/>
            <person name="Ito Y."/>
            <person name="Asashima M."/>
            <person name="Ueno N."/>
            <person name="Matsuda Y."/>
            <person name="Veenstra G.J."/>
            <person name="Fujiyama A."/>
            <person name="Harland R.M."/>
            <person name="Taira M."/>
            <person name="Rokhsar D.S."/>
        </authorList>
    </citation>
    <scope>NUCLEOTIDE SEQUENCE [LARGE SCALE GENOMIC DNA]</scope>
    <source>
        <strain evidence="2">J</strain>
    </source>
</reference>
<protein>
    <submittedName>
        <fullName evidence="1">Uncharacterized protein</fullName>
    </submittedName>
</protein>
<accession>A0A974CZG6</accession>
<organism evidence="1 2">
    <name type="scientific">Xenopus laevis</name>
    <name type="common">African clawed frog</name>
    <dbReference type="NCBI Taxonomy" id="8355"/>
    <lineage>
        <taxon>Eukaryota</taxon>
        <taxon>Metazoa</taxon>
        <taxon>Chordata</taxon>
        <taxon>Craniata</taxon>
        <taxon>Vertebrata</taxon>
        <taxon>Euteleostomi</taxon>
        <taxon>Amphibia</taxon>
        <taxon>Batrachia</taxon>
        <taxon>Anura</taxon>
        <taxon>Pipoidea</taxon>
        <taxon>Pipidae</taxon>
        <taxon>Xenopodinae</taxon>
        <taxon>Xenopus</taxon>
        <taxon>Xenopus</taxon>
    </lineage>
</organism>
<evidence type="ECO:0000313" key="2">
    <source>
        <dbReference type="Proteomes" id="UP000694892"/>
    </source>
</evidence>
<dbReference type="AlphaFoldDB" id="A0A974CZG6"/>
<name>A0A974CZG6_XENLA</name>
<dbReference type="EMBL" id="CM004474">
    <property type="protein sequence ID" value="OCT81510.1"/>
    <property type="molecule type" value="Genomic_DNA"/>
</dbReference>
<dbReference type="Proteomes" id="UP000694892">
    <property type="component" value="Chromosome 5L"/>
</dbReference>
<feature type="non-terminal residue" evidence="1">
    <location>
        <position position="1"/>
    </location>
</feature>
<proteinExistence type="predicted"/>
<gene>
    <name evidence="1" type="ORF">XELAEV_18028332mg</name>
</gene>
<sequence>DVTSQVTSKVLSFILKSCNLRKTSPVSFKQEGKEATKGCNFMSMYCPAISHKLLLPDIIGQSGGLSLFL</sequence>